<evidence type="ECO:0000256" key="5">
    <source>
        <dbReference type="ARBA" id="ARBA00023136"/>
    </source>
</evidence>
<dbReference type="SUPFAM" id="SSF56935">
    <property type="entry name" value="Porins"/>
    <property type="match status" value="1"/>
</dbReference>
<reference evidence="9 10" key="1">
    <citation type="submission" date="2019-03" db="EMBL/GenBank/DDBJ databases">
        <title>Dyadobacter AR-3-6 sp. nov., isolated from arctic soil.</title>
        <authorList>
            <person name="Chaudhary D.K."/>
        </authorList>
    </citation>
    <scope>NUCLEOTIDE SEQUENCE [LARGE SCALE GENOMIC DNA]</scope>
    <source>
        <strain evidence="9 10">AR-3-6</strain>
    </source>
</reference>
<dbReference type="InterPro" id="IPR039426">
    <property type="entry name" value="TonB-dep_rcpt-like"/>
</dbReference>
<dbReference type="EMBL" id="SMFL01000007">
    <property type="protein sequence ID" value="TDE13416.1"/>
    <property type="molecule type" value="Genomic_DNA"/>
</dbReference>
<evidence type="ECO:0000256" key="7">
    <source>
        <dbReference type="PROSITE-ProRule" id="PRU01360"/>
    </source>
</evidence>
<dbReference type="Gene3D" id="2.60.40.1120">
    <property type="entry name" value="Carboxypeptidase-like, regulatory domain"/>
    <property type="match status" value="1"/>
</dbReference>
<evidence type="ECO:0000313" key="10">
    <source>
        <dbReference type="Proteomes" id="UP000294850"/>
    </source>
</evidence>
<comment type="subcellular location">
    <subcellularLocation>
        <location evidence="1 7">Cell outer membrane</location>
        <topology evidence="1 7">Multi-pass membrane protein</topology>
    </subcellularLocation>
</comment>
<evidence type="ECO:0000256" key="1">
    <source>
        <dbReference type="ARBA" id="ARBA00004571"/>
    </source>
</evidence>
<dbReference type="InterPro" id="IPR012910">
    <property type="entry name" value="Plug_dom"/>
</dbReference>
<dbReference type="OrthoDB" id="9768177at2"/>
<keyword evidence="4 7" id="KW-0812">Transmembrane</keyword>
<evidence type="ECO:0000256" key="6">
    <source>
        <dbReference type="ARBA" id="ARBA00023237"/>
    </source>
</evidence>
<dbReference type="InterPro" id="IPR008969">
    <property type="entry name" value="CarboxyPept-like_regulatory"/>
</dbReference>
<keyword evidence="3 7" id="KW-1134">Transmembrane beta strand</keyword>
<gene>
    <name evidence="9" type="ORF">E0F88_20185</name>
</gene>
<keyword evidence="5 7" id="KW-0472">Membrane</keyword>
<sequence>MISYGRDTNTGRRAAVKSISGKVLDESSQGLPGVSVVLKGTQTGTTTNGEGAFQLDIPEASTDAVLVFSFVGYKSQEVVLGSQTAITVNMALEDKSLQEIVVIGYGQVKKSDLTGSVASIKSTELNAYPATNLIQSLAGRAAGVYVSQNTGAPGSAISVRVRGTNSIQGSNEPLYVVDGFPYSGNPTLLNNADIESIEVLKDASATAIYGSRGANGVVLITTKRGKSGKVTVDYDGYYGVQSVRKKIDLMNATEYANFYNEQAANDGLPAHFTQDQINGFGEGTDWQDVVFQKAPIQNHSLTVSGGSDKTRFSVAASNFNQGGIVKGSDYVRNALRVNLSSDIGKKFKFDLSSILSRIDSDRKNSERGNRGGTLMSAMLSGYPTIAPTLPDGSYSRLAEAYAWGSNVITNPLNYLEQFSDKIRSNKILANASVTFEPIKGLQLKTLAGIETTDDKTDTYTTTKFVNSKGAASIGTAQVSNLLSENTVSYLKDFGKHSISAVAGFTYQDYTATSFNASGTGFISDNQETYDIGAAATQNVPSSSYSNWALLSYLARINYTFNSKILATVSFRADGSSRYSEGQKWGYFPSAALAWRISEENFIKNISFISDLKLRAGYGETGNTSINPYFTLNQLASNQVVFGDALNIYYAPGTRLAGPLKWETTAQADFGVDFGVLNNRFTLTADYYIKNTRDLLNNVSLPSSLGYTFTIQNVGKIQNKGLELGINAAVLEGAFKWNLGGNISINKNKVVKLYGGNDILGSTIGAAVNDNVNILREGYPLGSFYGYVEKGYDDKGFIAYEDFNNSGTRDAGDKRIIGNPNPKFTYGLNSTMTFKNFDLTVFVQGSEGNDIFNLSLQGQGYDYGQALNMPREVYLNHWTPTNTNAKYPIIRTSSQAQMSNRFVEDGSYLRFKNISLSYNLPVSSLNIKWLTRAQIYVSGQNLITFTKYSWYDPEVNSYGSGNSFVQGVDHYVYPAAKTTTVGLRVGF</sequence>
<evidence type="ECO:0000256" key="3">
    <source>
        <dbReference type="ARBA" id="ARBA00022452"/>
    </source>
</evidence>
<dbReference type="NCBIfam" id="TIGR04056">
    <property type="entry name" value="OMP_RagA_SusC"/>
    <property type="match status" value="1"/>
</dbReference>
<keyword evidence="6 7" id="KW-0998">Cell outer membrane</keyword>
<keyword evidence="9" id="KW-0675">Receptor</keyword>
<dbReference type="NCBIfam" id="TIGR04057">
    <property type="entry name" value="SusC_RagA_signa"/>
    <property type="match status" value="1"/>
</dbReference>
<dbReference type="GO" id="GO:0009279">
    <property type="term" value="C:cell outer membrane"/>
    <property type="evidence" value="ECO:0007669"/>
    <property type="project" value="UniProtKB-SubCell"/>
</dbReference>
<dbReference type="Pfam" id="PF07715">
    <property type="entry name" value="Plug"/>
    <property type="match status" value="1"/>
</dbReference>
<dbReference type="Pfam" id="PF13715">
    <property type="entry name" value="CarbopepD_reg_2"/>
    <property type="match status" value="1"/>
</dbReference>
<accession>A0A4R5DHB7</accession>
<name>A0A4R5DHB7_9BACT</name>
<dbReference type="InterPro" id="IPR023996">
    <property type="entry name" value="TonB-dep_OMP_SusC/RagA"/>
</dbReference>
<dbReference type="Gene3D" id="2.40.170.20">
    <property type="entry name" value="TonB-dependent receptor, beta-barrel domain"/>
    <property type="match status" value="1"/>
</dbReference>
<evidence type="ECO:0000259" key="8">
    <source>
        <dbReference type="Pfam" id="PF07715"/>
    </source>
</evidence>
<organism evidence="9 10">
    <name type="scientific">Dyadobacter psychrotolerans</name>
    <dbReference type="NCBI Taxonomy" id="2541721"/>
    <lineage>
        <taxon>Bacteria</taxon>
        <taxon>Pseudomonadati</taxon>
        <taxon>Bacteroidota</taxon>
        <taxon>Cytophagia</taxon>
        <taxon>Cytophagales</taxon>
        <taxon>Spirosomataceae</taxon>
        <taxon>Dyadobacter</taxon>
    </lineage>
</organism>
<protein>
    <submittedName>
        <fullName evidence="9">TonB-dependent receptor</fullName>
    </submittedName>
</protein>
<evidence type="ECO:0000256" key="4">
    <source>
        <dbReference type="ARBA" id="ARBA00022692"/>
    </source>
</evidence>
<dbReference type="FunFam" id="2.170.130.10:FF:000008">
    <property type="entry name" value="SusC/RagA family TonB-linked outer membrane protein"/>
    <property type="match status" value="1"/>
</dbReference>
<keyword evidence="10" id="KW-1185">Reference proteome</keyword>
<evidence type="ECO:0000313" key="9">
    <source>
        <dbReference type="EMBL" id="TDE13416.1"/>
    </source>
</evidence>
<keyword evidence="2 7" id="KW-0813">Transport</keyword>
<comment type="caution">
    <text evidence="9">The sequence shown here is derived from an EMBL/GenBank/DDBJ whole genome shotgun (WGS) entry which is preliminary data.</text>
</comment>
<proteinExistence type="inferred from homology"/>
<feature type="domain" description="TonB-dependent receptor plug" evidence="8">
    <location>
        <begin position="110"/>
        <end position="217"/>
    </location>
</feature>
<dbReference type="Gene3D" id="2.170.130.10">
    <property type="entry name" value="TonB-dependent receptor, plug domain"/>
    <property type="match status" value="1"/>
</dbReference>
<comment type="similarity">
    <text evidence="7">Belongs to the TonB-dependent receptor family.</text>
</comment>
<dbReference type="InterPro" id="IPR023997">
    <property type="entry name" value="TonB-dep_OMP_SusC/RagA_CS"/>
</dbReference>
<dbReference type="InterPro" id="IPR037066">
    <property type="entry name" value="Plug_dom_sf"/>
</dbReference>
<dbReference type="Proteomes" id="UP000294850">
    <property type="component" value="Unassembled WGS sequence"/>
</dbReference>
<dbReference type="PROSITE" id="PS52016">
    <property type="entry name" value="TONB_DEPENDENT_REC_3"/>
    <property type="match status" value="1"/>
</dbReference>
<dbReference type="AlphaFoldDB" id="A0A4R5DHB7"/>
<dbReference type="InterPro" id="IPR036942">
    <property type="entry name" value="Beta-barrel_TonB_sf"/>
</dbReference>
<evidence type="ECO:0000256" key="2">
    <source>
        <dbReference type="ARBA" id="ARBA00022448"/>
    </source>
</evidence>
<dbReference type="SUPFAM" id="SSF49464">
    <property type="entry name" value="Carboxypeptidase regulatory domain-like"/>
    <property type="match status" value="1"/>
</dbReference>